<dbReference type="AlphaFoldDB" id="A0A067F0K1"/>
<name>A0A067F0K1_CITSI</name>
<proteinExistence type="predicted"/>
<organism evidence="1 2">
    <name type="scientific">Citrus sinensis</name>
    <name type="common">Sweet orange</name>
    <name type="synonym">Citrus aurantium var. sinensis</name>
    <dbReference type="NCBI Taxonomy" id="2711"/>
    <lineage>
        <taxon>Eukaryota</taxon>
        <taxon>Viridiplantae</taxon>
        <taxon>Streptophyta</taxon>
        <taxon>Embryophyta</taxon>
        <taxon>Tracheophyta</taxon>
        <taxon>Spermatophyta</taxon>
        <taxon>Magnoliopsida</taxon>
        <taxon>eudicotyledons</taxon>
        <taxon>Gunneridae</taxon>
        <taxon>Pentapetalae</taxon>
        <taxon>rosids</taxon>
        <taxon>malvids</taxon>
        <taxon>Sapindales</taxon>
        <taxon>Rutaceae</taxon>
        <taxon>Aurantioideae</taxon>
        <taxon>Citrus</taxon>
    </lineage>
</organism>
<gene>
    <name evidence="1" type="ORF">CISIN_1g0349132mg</name>
</gene>
<accession>A0A067F0K1</accession>
<dbReference type="Proteomes" id="UP000027120">
    <property type="component" value="Unassembled WGS sequence"/>
</dbReference>
<dbReference type="EMBL" id="KK784929">
    <property type="protein sequence ID" value="KDO60878.1"/>
    <property type="molecule type" value="Genomic_DNA"/>
</dbReference>
<reference evidence="1 2" key="1">
    <citation type="submission" date="2014-04" db="EMBL/GenBank/DDBJ databases">
        <authorList>
            <consortium name="International Citrus Genome Consortium"/>
            <person name="Gmitter F."/>
            <person name="Chen C."/>
            <person name="Farmerie W."/>
            <person name="Harkins T."/>
            <person name="Desany B."/>
            <person name="Mohiuddin M."/>
            <person name="Kodira C."/>
            <person name="Borodovsky M."/>
            <person name="Lomsadze A."/>
            <person name="Burns P."/>
            <person name="Jenkins J."/>
            <person name="Prochnik S."/>
            <person name="Shu S."/>
            <person name="Chapman J."/>
            <person name="Pitluck S."/>
            <person name="Schmutz J."/>
            <person name="Rokhsar D."/>
        </authorList>
    </citation>
    <scope>NUCLEOTIDE SEQUENCE</scope>
</reference>
<sequence length="79" mass="9597">MRQKNLLRKRRITFVPFLGWRISDKYTFKSPGIEFALVGLFIMDKQCSAEYLWGQRVEKIYIWKMIKKDTQRSSELKCF</sequence>
<evidence type="ECO:0000313" key="1">
    <source>
        <dbReference type="EMBL" id="KDO60878.1"/>
    </source>
</evidence>
<protein>
    <submittedName>
        <fullName evidence="1">Uncharacterized protein</fullName>
    </submittedName>
</protein>
<keyword evidence="2" id="KW-1185">Reference proteome</keyword>
<evidence type="ECO:0000313" key="2">
    <source>
        <dbReference type="Proteomes" id="UP000027120"/>
    </source>
</evidence>